<organism evidence="1 2">
    <name type="scientific">Actinopolymorpha pittospori</name>
    <dbReference type="NCBI Taxonomy" id="648752"/>
    <lineage>
        <taxon>Bacteria</taxon>
        <taxon>Bacillati</taxon>
        <taxon>Actinomycetota</taxon>
        <taxon>Actinomycetes</taxon>
        <taxon>Propionibacteriales</taxon>
        <taxon>Actinopolymorphaceae</taxon>
        <taxon>Actinopolymorpha</taxon>
    </lineage>
</organism>
<dbReference type="RefSeq" id="WP_192749547.1">
    <property type="nucleotide sequence ID" value="NZ_JADBEM010000001.1"/>
</dbReference>
<keyword evidence="2" id="KW-1185">Reference proteome</keyword>
<name>A0A927RJ21_9ACTN</name>
<gene>
    <name evidence="1" type="ORF">HEB94_002011</name>
</gene>
<protein>
    <submittedName>
        <fullName evidence="1">Uncharacterized protein</fullName>
    </submittedName>
</protein>
<dbReference type="Proteomes" id="UP000638648">
    <property type="component" value="Unassembled WGS sequence"/>
</dbReference>
<proteinExistence type="predicted"/>
<comment type="caution">
    <text evidence="1">The sequence shown here is derived from an EMBL/GenBank/DDBJ whole genome shotgun (WGS) entry which is preliminary data.</text>
</comment>
<reference evidence="1" key="1">
    <citation type="submission" date="2020-10" db="EMBL/GenBank/DDBJ databases">
        <title>Sequencing the genomes of 1000 actinobacteria strains.</title>
        <authorList>
            <person name="Klenk H.-P."/>
        </authorList>
    </citation>
    <scope>NUCLEOTIDE SEQUENCE</scope>
    <source>
        <strain evidence="1">DSM 45354</strain>
    </source>
</reference>
<evidence type="ECO:0000313" key="2">
    <source>
        <dbReference type="Proteomes" id="UP000638648"/>
    </source>
</evidence>
<dbReference type="AlphaFoldDB" id="A0A927RJ21"/>
<accession>A0A927RJ21</accession>
<evidence type="ECO:0000313" key="1">
    <source>
        <dbReference type="EMBL" id="MBE1605163.1"/>
    </source>
</evidence>
<sequence length="279" mass="28907">MFEDSRVVGSLEARTLGALDTARTPKRSAADRAAVLAELRAELAARPTTAGVAGRAVPTLPALPAFVDLLPDRGLRRGASYTVEGSTMLGLGLVAGASRAGSWCGLVGMPTLGAEAATGLGVDLSRLALVPSPGRQWLGVVAALIDVLDVVVIRPPTPAYDAEARRLAARVRERGAVLVVQGSDWSGSELRLSITSSTWHGLGSGHGHLTSREVTVEATGRGTGGRRRTSRLWLPDQAGGISPALTASPVSPVTTDAATVDTPDGDVIPFSERRLERVS</sequence>
<dbReference type="EMBL" id="JADBEM010000001">
    <property type="protein sequence ID" value="MBE1605163.1"/>
    <property type="molecule type" value="Genomic_DNA"/>
</dbReference>